<dbReference type="CDD" id="cd00024">
    <property type="entry name" value="CD_CSD"/>
    <property type="match status" value="1"/>
</dbReference>
<dbReference type="InterPro" id="IPR043128">
    <property type="entry name" value="Rev_trsase/Diguanyl_cyclase"/>
</dbReference>
<keyword evidence="10" id="KW-0695">RNA-directed DNA polymerase</keyword>
<dbReference type="InterPro" id="IPR050951">
    <property type="entry name" value="Retrovirus_Pol_polyprotein"/>
</dbReference>
<dbReference type="Pfam" id="PF00078">
    <property type="entry name" value="RVT_1"/>
    <property type="match status" value="1"/>
</dbReference>
<dbReference type="EC" id="2.7.7.49" evidence="3"/>
<keyword evidence="8" id="KW-0378">Hydrolase</keyword>
<dbReference type="PROSITE" id="PS50994">
    <property type="entry name" value="INTEGRASE"/>
    <property type="match status" value="1"/>
</dbReference>
<dbReference type="PROSITE" id="PS50013">
    <property type="entry name" value="CHROMO_2"/>
    <property type="match status" value="1"/>
</dbReference>
<dbReference type="SUPFAM" id="SSF53098">
    <property type="entry name" value="Ribonuclease H-like"/>
    <property type="match status" value="1"/>
</dbReference>
<gene>
    <name evidence="17" type="ORF">PgNI_12306</name>
</gene>
<dbReference type="CDD" id="cd00303">
    <property type="entry name" value="retropepsin_like"/>
    <property type="match status" value="1"/>
</dbReference>
<dbReference type="GeneID" id="41967163"/>
<evidence type="ECO:0000259" key="13">
    <source>
        <dbReference type="PROSITE" id="PS50013"/>
    </source>
</evidence>
<feature type="region of interest" description="Disordered" evidence="12">
    <location>
        <begin position="1276"/>
        <end position="1305"/>
    </location>
</feature>
<feature type="domain" description="Integrase catalytic" evidence="15">
    <location>
        <begin position="895"/>
        <end position="1057"/>
    </location>
</feature>
<dbReference type="GO" id="GO:0003964">
    <property type="term" value="F:RNA-directed DNA polymerase activity"/>
    <property type="evidence" value="ECO:0007669"/>
    <property type="project" value="UniProtKB-KW"/>
</dbReference>
<dbReference type="KEGG" id="pgri:PgNI_12306"/>
<dbReference type="Gene3D" id="3.30.420.10">
    <property type="entry name" value="Ribonuclease H-like superfamily/Ribonuclease H"/>
    <property type="match status" value="2"/>
</dbReference>
<proteinExistence type="predicted"/>
<keyword evidence="6" id="KW-0540">Nuclease</keyword>
<evidence type="ECO:0000313" key="16">
    <source>
        <dbReference type="Proteomes" id="UP000515153"/>
    </source>
</evidence>
<evidence type="ECO:0000259" key="14">
    <source>
        <dbReference type="PROSITE" id="PS50878"/>
    </source>
</evidence>
<dbReference type="PROSITE" id="PS50878">
    <property type="entry name" value="RT_POL"/>
    <property type="match status" value="1"/>
</dbReference>
<evidence type="ECO:0000256" key="10">
    <source>
        <dbReference type="ARBA" id="ARBA00022918"/>
    </source>
</evidence>
<dbReference type="Gene3D" id="3.30.70.270">
    <property type="match status" value="2"/>
</dbReference>
<dbReference type="Pfam" id="PF17921">
    <property type="entry name" value="Integrase_H2C2"/>
    <property type="match status" value="1"/>
</dbReference>
<evidence type="ECO:0000256" key="7">
    <source>
        <dbReference type="ARBA" id="ARBA00022759"/>
    </source>
</evidence>
<dbReference type="GO" id="GO:0005739">
    <property type="term" value="C:mitochondrion"/>
    <property type="evidence" value="ECO:0007669"/>
    <property type="project" value="UniProtKB-SubCell"/>
</dbReference>
<dbReference type="CDD" id="cd01647">
    <property type="entry name" value="RT_LTR"/>
    <property type="match status" value="1"/>
</dbReference>
<feature type="domain" description="Reverse transcriptase" evidence="14">
    <location>
        <begin position="320"/>
        <end position="532"/>
    </location>
</feature>
<evidence type="ECO:0000313" key="17">
    <source>
        <dbReference type="RefSeq" id="XP_030976270.1"/>
    </source>
</evidence>
<evidence type="ECO:0000256" key="4">
    <source>
        <dbReference type="ARBA" id="ARBA00022679"/>
    </source>
</evidence>
<dbReference type="Proteomes" id="UP000515153">
    <property type="component" value="Unplaced"/>
</dbReference>
<evidence type="ECO:0000256" key="9">
    <source>
        <dbReference type="ARBA" id="ARBA00022884"/>
    </source>
</evidence>
<dbReference type="InterPro" id="IPR043502">
    <property type="entry name" value="DNA/RNA_pol_sf"/>
</dbReference>
<dbReference type="PANTHER" id="PTHR37984">
    <property type="entry name" value="PROTEIN CBG26694"/>
    <property type="match status" value="1"/>
</dbReference>
<reference evidence="17" key="3">
    <citation type="submission" date="2025-08" db="UniProtKB">
        <authorList>
            <consortium name="RefSeq"/>
        </authorList>
    </citation>
    <scope>IDENTIFICATION</scope>
    <source>
        <strain evidence="17">NI907</strain>
    </source>
</reference>
<reference evidence="17" key="2">
    <citation type="submission" date="2019-10" db="EMBL/GenBank/DDBJ databases">
        <authorList>
            <consortium name="NCBI Genome Project"/>
        </authorList>
    </citation>
    <scope>NUCLEOTIDE SEQUENCE</scope>
    <source>
        <strain evidence="17">NI907</strain>
    </source>
</reference>
<dbReference type="InterPro" id="IPR016197">
    <property type="entry name" value="Chromo-like_dom_sf"/>
</dbReference>
<dbReference type="InterPro" id="IPR041373">
    <property type="entry name" value="RT_RNaseH"/>
</dbReference>
<dbReference type="GO" id="GO:0016787">
    <property type="term" value="F:hydrolase activity"/>
    <property type="evidence" value="ECO:0007669"/>
    <property type="project" value="UniProtKB-KW"/>
</dbReference>
<dbReference type="Gene3D" id="2.40.70.10">
    <property type="entry name" value="Acid Proteases"/>
    <property type="match status" value="1"/>
</dbReference>
<keyword evidence="11" id="KW-0496">Mitochondrion</keyword>
<evidence type="ECO:0000256" key="5">
    <source>
        <dbReference type="ARBA" id="ARBA00022695"/>
    </source>
</evidence>
<feature type="domain" description="Chromo" evidence="13">
    <location>
        <begin position="1203"/>
        <end position="1263"/>
    </location>
</feature>
<dbReference type="InterPro" id="IPR000953">
    <property type="entry name" value="Chromo/chromo_shadow_dom"/>
</dbReference>
<dbReference type="SMART" id="SM00298">
    <property type="entry name" value="CHROMO"/>
    <property type="match status" value="1"/>
</dbReference>
<evidence type="ECO:0000256" key="1">
    <source>
        <dbReference type="ARBA" id="ARBA00004173"/>
    </source>
</evidence>
<dbReference type="SUPFAM" id="SSF54160">
    <property type="entry name" value="Chromo domain-like"/>
    <property type="match status" value="1"/>
</dbReference>
<dbReference type="InterPro" id="IPR000477">
    <property type="entry name" value="RT_dom"/>
</dbReference>
<keyword evidence="9" id="KW-0694">RNA-binding</keyword>
<evidence type="ECO:0000256" key="12">
    <source>
        <dbReference type="SAM" id="MobiDB-lite"/>
    </source>
</evidence>
<feature type="compositionally biased region" description="Acidic residues" evidence="12">
    <location>
        <begin position="1276"/>
        <end position="1285"/>
    </location>
</feature>
<dbReference type="Gene3D" id="2.40.50.40">
    <property type="match status" value="1"/>
</dbReference>
<dbReference type="GO" id="GO:0004519">
    <property type="term" value="F:endonuclease activity"/>
    <property type="evidence" value="ECO:0007669"/>
    <property type="project" value="UniProtKB-KW"/>
</dbReference>
<dbReference type="InterPro" id="IPR041588">
    <property type="entry name" value="Integrase_H2C2"/>
</dbReference>
<reference evidence="17" key="1">
    <citation type="journal article" date="2019" name="Mol. Biol. Evol.">
        <title>Blast fungal genomes show frequent chromosomal changes, gene gains and losses, and effector gene turnover.</title>
        <authorList>
            <person name="Gomez Luciano L.B."/>
            <person name="Jason Tsai I."/>
            <person name="Chuma I."/>
            <person name="Tosa Y."/>
            <person name="Chen Y.H."/>
            <person name="Li J.Y."/>
            <person name="Li M.Y."/>
            <person name="Jade Lu M.Y."/>
            <person name="Nakayashiki H."/>
            <person name="Li W.H."/>
        </authorList>
    </citation>
    <scope>NUCLEOTIDE SEQUENCE</scope>
    <source>
        <strain evidence="17">NI907</strain>
    </source>
</reference>
<dbReference type="InterPro" id="IPR012337">
    <property type="entry name" value="RNaseH-like_sf"/>
</dbReference>
<evidence type="ECO:0000256" key="6">
    <source>
        <dbReference type="ARBA" id="ARBA00022722"/>
    </source>
</evidence>
<keyword evidence="4" id="KW-0808">Transferase</keyword>
<feature type="compositionally biased region" description="Basic residues" evidence="12">
    <location>
        <begin position="1294"/>
        <end position="1305"/>
    </location>
</feature>
<evidence type="ECO:0000259" key="15">
    <source>
        <dbReference type="PROSITE" id="PS50994"/>
    </source>
</evidence>
<dbReference type="FunFam" id="3.30.70.270:FF:000020">
    <property type="entry name" value="Transposon Tf2-6 polyprotein-like Protein"/>
    <property type="match status" value="1"/>
</dbReference>
<dbReference type="CDD" id="cd09274">
    <property type="entry name" value="RNase_HI_RT_Ty3"/>
    <property type="match status" value="1"/>
</dbReference>
<dbReference type="Pfam" id="PF17917">
    <property type="entry name" value="RT_RNaseH"/>
    <property type="match status" value="1"/>
</dbReference>
<comment type="subunit">
    <text evidence="2">Component of the NuA4 histone acetyltransferase complex.</text>
</comment>
<keyword evidence="16" id="KW-1185">Reference proteome</keyword>
<dbReference type="InterPro" id="IPR001584">
    <property type="entry name" value="Integrase_cat-core"/>
</dbReference>
<dbReference type="SUPFAM" id="SSF56672">
    <property type="entry name" value="DNA/RNA polymerases"/>
    <property type="match status" value="1"/>
</dbReference>
<dbReference type="GO" id="GO:0015074">
    <property type="term" value="P:DNA integration"/>
    <property type="evidence" value="ECO:0007669"/>
    <property type="project" value="InterPro"/>
</dbReference>
<dbReference type="InterPro" id="IPR036397">
    <property type="entry name" value="RNaseH_sf"/>
</dbReference>
<dbReference type="InterPro" id="IPR021109">
    <property type="entry name" value="Peptidase_aspartic_dom_sf"/>
</dbReference>
<keyword evidence="7" id="KW-0255">Endonuclease</keyword>
<dbReference type="Gene3D" id="3.10.10.10">
    <property type="entry name" value="HIV Type 1 Reverse Transcriptase, subunit A, domain 1"/>
    <property type="match status" value="1"/>
</dbReference>
<dbReference type="GO" id="GO:0006338">
    <property type="term" value="P:chromatin remodeling"/>
    <property type="evidence" value="ECO:0007669"/>
    <property type="project" value="UniProtKB-ARBA"/>
</dbReference>
<dbReference type="GO" id="GO:0005634">
    <property type="term" value="C:nucleus"/>
    <property type="evidence" value="ECO:0007669"/>
    <property type="project" value="UniProtKB-ARBA"/>
</dbReference>
<accession>A0A6P8AMY4</accession>
<protein>
    <recommendedName>
        <fullName evidence="3">RNA-directed DNA polymerase</fullName>
        <ecNumber evidence="3">2.7.7.49</ecNumber>
    </recommendedName>
</protein>
<keyword evidence="5" id="KW-0548">Nucleotidyltransferase</keyword>
<evidence type="ECO:0000256" key="3">
    <source>
        <dbReference type="ARBA" id="ARBA00012493"/>
    </source>
</evidence>
<name>A0A6P8AMY4_PYRGI</name>
<dbReference type="Gene3D" id="1.10.340.70">
    <property type="match status" value="1"/>
</dbReference>
<dbReference type="GO" id="GO:0003723">
    <property type="term" value="F:RNA binding"/>
    <property type="evidence" value="ECO:0007669"/>
    <property type="project" value="UniProtKB-KW"/>
</dbReference>
<organism evidence="16 17">
    <name type="scientific">Pyricularia grisea</name>
    <name type="common">Crabgrass-specific blast fungus</name>
    <name type="synonym">Magnaporthe grisea</name>
    <dbReference type="NCBI Taxonomy" id="148305"/>
    <lineage>
        <taxon>Eukaryota</taxon>
        <taxon>Fungi</taxon>
        <taxon>Dikarya</taxon>
        <taxon>Ascomycota</taxon>
        <taxon>Pezizomycotina</taxon>
        <taxon>Sordariomycetes</taxon>
        <taxon>Sordariomycetidae</taxon>
        <taxon>Magnaporthales</taxon>
        <taxon>Pyriculariaceae</taxon>
        <taxon>Pyricularia</taxon>
    </lineage>
</organism>
<dbReference type="RefSeq" id="XP_030976270.1">
    <property type="nucleotide sequence ID" value="XM_031132258.1"/>
</dbReference>
<evidence type="ECO:0000256" key="8">
    <source>
        <dbReference type="ARBA" id="ARBA00022801"/>
    </source>
</evidence>
<feature type="region of interest" description="Disordered" evidence="12">
    <location>
        <begin position="230"/>
        <end position="249"/>
    </location>
</feature>
<evidence type="ECO:0000256" key="11">
    <source>
        <dbReference type="ARBA" id="ARBA00023128"/>
    </source>
</evidence>
<sequence length="1305" mass="148220">MPQIAKIDRSPKLNTFLAPIQLQDKGRGLNAQALCDTGADVYLSIRPSLAKKVAQRLELPIKKLPKPLDFGDFNGKVTARATEYLRLTLQIDGRQFPRQKFILLETAHDVFIGQEWWTKHRVGLFPATRSFVWPNDLPAMAQYSPAIVVQRSNPPLDLEAQADADRRDRKMEQEDRRIQVRKILQGPKRQNGNQAQIAEISALPTIPKTVSNKGLPANICALLNDPRQDRWKRSPLPTEPIPLVPVNDTPTTSLNAVSALQWNKTHDGRPIPFPADEDPEHIAQVRAKLPKALAHLEGFFSKKASTILPPSRPGFDVVLELEKPLEGRPARYSTPFAMMELEKETIDELLRIDFIERTMEETAASTLFVPKPQSKEQRFCVDYRWVNKFIKGRQVLAPDVAGTLSKCGKARRMTKIDIIRAFNRLLMDPKSQYLTAFKTRQGTFQWKVLPFGLKVGPAWFQAFINAQLNELLDAFASAYADDVLIYTEDKSEQVNFEQTEEVIYRLHKAGLQGDIKKSSFGVFEIEYLGLLLEIGKGIRIDPKKVEAITSWQWDDVTSVSAVRSFLGLCNFVRTFCHHASEQAEPLTRLLRKGVPFEKGPEQKAAFEALKELVVTTPVMSFFKPGMPVRMDTDASGRATAGVVWQQQDDGSWKPIGYSSKIMSPAEQNYPIQDQELLAVINTLKDFEPALLGTKFCVFTDHQALIYWSTKKLLSARQIRWADYLANFDITFKYRPGKDNVAADALSRKTIDSPTVKARAVLDRTIALIPPEKIDSRPGEPLPTINNLEPSAPQGADLVALILEENLKQNLGRHDSLLTVPETTQDGKISLRTALIREAHEPKIFGHGGQNKTLSRLKRDYWWPDRNRDVKRYIKNCRECQRNKVRHDKTPGLLHPLEIPRRCWQHVMVDGKAMPKDKEGYDYVWVFICRLTKLLATLPGKKTDTAETLAMRYYQTVYRWKGVPDLWLSDNAGPFISEFLNTLNELTGTKHKHGSARHPQSQGSVEITNAKLDQKMRFYVDKYQTNWRRHIPAFDFGHNSSVHASIGMAPIEAETGARPRDPLSLPLPEKDLEIGQQQKALEMVRQARQAQELARNNGLGAQIEQQRQANKKRRPVDFTVGDAVYVSKKGFSTEAPTTKLDSQNAGPWTILEEKGHSFILDTPAWYKGSKLFHASRLRKAATDPLPQQYQKLEPPVEINGEPEWEVEQVLASRLFGRKKTLQYQVSWVGLDPDETWYEARDLKNSPVLLDTFHREYPDAAGPPVNLQQWIRSAAEDVFAEDGPEDNVAEHDAKKTRERRKAPRRHT</sequence>
<evidence type="ECO:0000256" key="2">
    <source>
        <dbReference type="ARBA" id="ARBA00011353"/>
    </source>
</evidence>
<comment type="subcellular location">
    <subcellularLocation>
        <location evidence="1">Mitochondrion</location>
    </subcellularLocation>
</comment>
<dbReference type="PANTHER" id="PTHR37984:SF5">
    <property type="entry name" value="PROTEIN NYNRIN-LIKE"/>
    <property type="match status" value="1"/>
</dbReference>